<dbReference type="EMBL" id="CP012333">
    <property type="protein sequence ID" value="AKU99353.1"/>
    <property type="molecule type" value="Genomic_DNA"/>
</dbReference>
<feature type="transmembrane region" description="Helical" evidence="2">
    <location>
        <begin position="149"/>
        <end position="168"/>
    </location>
</feature>
<dbReference type="PATRIC" id="fig|1391654.3.peg.6107"/>
<sequence length="545" mass="59288">MSPATVTEWLNLCVRWMHVISAIMWIGSSLFFNWLDARIEVNERTKAKGIEGELWMVHSGGFYDVEKTLVAPAQMPEKLHWFKWEAGFTLLTGWLLLDIVFFQGGGVTLVDPNVSSISPAAATALCVGVLVGSWFVYDILWRSPLTKNIYVGAAITYGIVIGVLYFLSHTISGRAAFLMTGAMMGTWMATNVWVHIIPAQKGLVTAVNEKRKPDAKLAKQAKTRSRHNNYMTYPVVFIMLSNHFPGAYGNKYNWAILAGLVVVGAGIRHLQNVKKELSPAILIGALAILLTVTHSSLTSSASSASADSGDALPTGPLTVSEPKSQGGPDHVANESVVGTLKGTVRLNGTPPPPKELNLGTCTTDAKGPVYSDAVLAKNGFLQNAFVWVKSGLDNYKGAQAPSAPIVMDQKGCLYSPHVIGAQVGQKVVFLNSDAVLHNVRAVAEKNAPFNDLMPTKDMRLAKTFDKQEVMVRAKCDVHPWMSAFVGVVSHPFFAVSGSAGEFSLVNVPEGEYELEAWHESFGRLTQKVKIKPRETANVAFDFRVE</sequence>
<evidence type="ECO:0000313" key="4">
    <source>
        <dbReference type="EMBL" id="AKU99353.1"/>
    </source>
</evidence>
<dbReference type="KEGG" id="llu:AKJ09_06017"/>
<feature type="transmembrane region" description="Helical" evidence="2">
    <location>
        <begin position="16"/>
        <end position="35"/>
    </location>
</feature>
<dbReference type="SUPFAM" id="SSF49503">
    <property type="entry name" value="Cupredoxins"/>
    <property type="match status" value="1"/>
</dbReference>
<evidence type="ECO:0000313" key="5">
    <source>
        <dbReference type="Proteomes" id="UP000064967"/>
    </source>
</evidence>
<feature type="transmembrane region" description="Helical" evidence="2">
    <location>
        <begin position="230"/>
        <end position="248"/>
    </location>
</feature>
<proteinExistence type="predicted"/>
<keyword evidence="5" id="KW-1185">Reference proteome</keyword>
<dbReference type="InterPro" id="IPR010389">
    <property type="entry name" value="Urate_ox_N"/>
</dbReference>
<dbReference type="OrthoDB" id="9772097at2"/>
<dbReference type="Gene3D" id="2.60.40.420">
    <property type="entry name" value="Cupredoxins - blue copper proteins"/>
    <property type="match status" value="1"/>
</dbReference>
<feature type="transmembrane region" description="Helical" evidence="2">
    <location>
        <begin position="88"/>
        <end position="110"/>
    </location>
</feature>
<dbReference type="Pfam" id="PF06181">
    <property type="entry name" value="Urate_ox_N"/>
    <property type="match status" value="1"/>
</dbReference>
<feature type="domain" description="Urate oxidase N-terminal" evidence="3">
    <location>
        <begin position="5"/>
        <end position="292"/>
    </location>
</feature>
<dbReference type="STRING" id="1391654.AKJ09_06017"/>
<dbReference type="AlphaFoldDB" id="A0A0K1Q0P6"/>
<evidence type="ECO:0000256" key="2">
    <source>
        <dbReference type="SAM" id="Phobius"/>
    </source>
</evidence>
<organism evidence="4 5">
    <name type="scientific">Labilithrix luteola</name>
    <dbReference type="NCBI Taxonomy" id="1391654"/>
    <lineage>
        <taxon>Bacteria</taxon>
        <taxon>Pseudomonadati</taxon>
        <taxon>Myxococcota</taxon>
        <taxon>Polyangia</taxon>
        <taxon>Polyangiales</taxon>
        <taxon>Labilitrichaceae</taxon>
        <taxon>Labilithrix</taxon>
    </lineage>
</organism>
<feature type="transmembrane region" description="Helical" evidence="2">
    <location>
        <begin position="277"/>
        <end position="297"/>
    </location>
</feature>
<protein>
    <submittedName>
        <fullName evidence="4">Membrane protein related to purine degradation</fullName>
    </submittedName>
</protein>
<keyword evidence="2" id="KW-0812">Transmembrane</keyword>
<dbReference type="InterPro" id="IPR008972">
    <property type="entry name" value="Cupredoxin"/>
</dbReference>
<feature type="transmembrane region" description="Helical" evidence="2">
    <location>
        <begin position="116"/>
        <end position="137"/>
    </location>
</feature>
<dbReference type="Gene3D" id="2.60.40.1120">
    <property type="entry name" value="Carboxypeptidase-like, regulatory domain"/>
    <property type="match status" value="1"/>
</dbReference>
<keyword evidence="2" id="KW-0472">Membrane</keyword>
<dbReference type="SUPFAM" id="SSF49464">
    <property type="entry name" value="Carboxypeptidase regulatory domain-like"/>
    <property type="match status" value="1"/>
</dbReference>
<feature type="transmembrane region" description="Helical" evidence="2">
    <location>
        <begin position="254"/>
        <end position="270"/>
    </location>
</feature>
<dbReference type="Proteomes" id="UP000064967">
    <property type="component" value="Chromosome"/>
</dbReference>
<name>A0A0K1Q0P6_9BACT</name>
<reference evidence="4 5" key="1">
    <citation type="submission" date="2015-08" db="EMBL/GenBank/DDBJ databases">
        <authorList>
            <person name="Babu N.S."/>
            <person name="Beckwith C.J."/>
            <person name="Beseler K.G."/>
            <person name="Brison A."/>
            <person name="Carone J.V."/>
            <person name="Caskin T.P."/>
            <person name="Diamond M."/>
            <person name="Durham M.E."/>
            <person name="Foxe J.M."/>
            <person name="Go M."/>
            <person name="Henderson B.A."/>
            <person name="Jones I.B."/>
            <person name="McGettigan J.A."/>
            <person name="Micheletti S.J."/>
            <person name="Nasrallah M.E."/>
            <person name="Ortiz D."/>
            <person name="Piller C.R."/>
            <person name="Privatt S.R."/>
            <person name="Schneider S.L."/>
            <person name="Sharp S."/>
            <person name="Smith T.C."/>
            <person name="Stanton J.D."/>
            <person name="Ullery H.E."/>
            <person name="Wilson R.J."/>
            <person name="Serrano M.G."/>
            <person name="Buck G."/>
            <person name="Lee V."/>
            <person name="Wang Y."/>
            <person name="Carvalho R."/>
            <person name="Voegtly L."/>
            <person name="Shi R."/>
            <person name="Duckworth R."/>
            <person name="Johnson A."/>
            <person name="Loviza R."/>
            <person name="Walstead R."/>
            <person name="Shah Z."/>
            <person name="Kiflezghi M."/>
            <person name="Wade K."/>
            <person name="Ball S.L."/>
            <person name="Bradley K.W."/>
            <person name="Asai D.J."/>
            <person name="Bowman C.A."/>
            <person name="Russell D.A."/>
            <person name="Pope W.H."/>
            <person name="Jacobs-Sera D."/>
            <person name="Hendrix R.W."/>
            <person name="Hatfull G.F."/>
        </authorList>
    </citation>
    <scope>NUCLEOTIDE SEQUENCE [LARGE SCALE GENOMIC DNA]</scope>
    <source>
        <strain evidence="4 5">DSM 27648</strain>
    </source>
</reference>
<gene>
    <name evidence="4" type="ORF">AKJ09_06017</name>
</gene>
<evidence type="ECO:0000259" key="3">
    <source>
        <dbReference type="Pfam" id="PF06181"/>
    </source>
</evidence>
<dbReference type="InterPro" id="IPR008969">
    <property type="entry name" value="CarboxyPept-like_regulatory"/>
</dbReference>
<feature type="region of interest" description="Disordered" evidence="1">
    <location>
        <begin position="301"/>
        <end position="333"/>
    </location>
</feature>
<feature type="transmembrane region" description="Helical" evidence="2">
    <location>
        <begin position="174"/>
        <end position="194"/>
    </location>
</feature>
<dbReference type="RefSeq" id="WP_146650784.1">
    <property type="nucleotide sequence ID" value="NZ_CP012333.1"/>
</dbReference>
<evidence type="ECO:0000256" key="1">
    <source>
        <dbReference type="SAM" id="MobiDB-lite"/>
    </source>
</evidence>
<accession>A0A0K1Q0P6</accession>
<keyword evidence="2" id="KW-1133">Transmembrane helix</keyword>